<sequence>MKSALREIAAVVMPPVDPVLASLATGPLRPAMPLGRLRGDRIVTNLAELEVPEDGLPEHKLRSKRLFWW</sequence>
<proteinExistence type="predicted"/>
<dbReference type="Proteomes" id="UP000703893">
    <property type="component" value="Unassembled WGS sequence"/>
</dbReference>
<organism evidence="1 2">
    <name type="scientific">Candidatus Tanganyikabacteria bacterium</name>
    <dbReference type="NCBI Taxonomy" id="2961651"/>
    <lineage>
        <taxon>Bacteria</taxon>
        <taxon>Bacillati</taxon>
        <taxon>Candidatus Sericytochromatia</taxon>
        <taxon>Candidatus Tanganyikabacteria</taxon>
    </lineage>
</organism>
<gene>
    <name evidence="1" type="ORF">FJZ00_00770</name>
</gene>
<comment type="caution">
    <text evidence="1">The sequence shown here is derived from an EMBL/GenBank/DDBJ whole genome shotgun (WGS) entry which is preliminary data.</text>
</comment>
<evidence type="ECO:0000313" key="2">
    <source>
        <dbReference type="Proteomes" id="UP000703893"/>
    </source>
</evidence>
<protein>
    <submittedName>
        <fullName evidence="1">Uncharacterized protein</fullName>
    </submittedName>
</protein>
<accession>A0A937X0E0</accession>
<reference evidence="1 2" key="1">
    <citation type="submission" date="2019-03" db="EMBL/GenBank/DDBJ databases">
        <title>Lake Tanganyika Metagenome-Assembled Genomes (MAGs).</title>
        <authorList>
            <person name="Tran P."/>
        </authorList>
    </citation>
    <scope>NUCLEOTIDE SEQUENCE [LARGE SCALE GENOMIC DNA]</scope>
    <source>
        <strain evidence="1">K_DeepCast_65m_m2_236</strain>
    </source>
</reference>
<dbReference type="AlphaFoldDB" id="A0A937X0E0"/>
<evidence type="ECO:0000313" key="1">
    <source>
        <dbReference type="EMBL" id="MBM3273654.1"/>
    </source>
</evidence>
<dbReference type="EMBL" id="VGJX01000021">
    <property type="protein sequence ID" value="MBM3273654.1"/>
    <property type="molecule type" value="Genomic_DNA"/>
</dbReference>
<name>A0A937X0E0_9BACT</name>